<comment type="similarity">
    <text evidence="1">Belongs to the UPF0047 family.</text>
</comment>
<dbReference type="Proteomes" id="UP000826550">
    <property type="component" value="Chromosome"/>
</dbReference>
<dbReference type="RefSeq" id="WP_220220660.1">
    <property type="nucleotide sequence ID" value="NZ_CP048268.1"/>
</dbReference>
<keyword evidence="3" id="KW-1185">Reference proteome</keyword>
<accession>A0ABX8WAK5</accession>
<dbReference type="EMBL" id="CP048268">
    <property type="protein sequence ID" value="QYN52186.1"/>
    <property type="molecule type" value="Genomic_DNA"/>
</dbReference>
<gene>
    <name evidence="2" type="ORF">GYM71_01540</name>
</gene>
<reference evidence="2 3" key="1">
    <citation type="submission" date="2020-01" db="EMBL/GenBank/DDBJ databases">
        <title>Vast differences in strain-level diversity in the gut microbiota of two closely related honey bee species.</title>
        <authorList>
            <person name="Ellegaard K.M."/>
            <person name="Suenami S."/>
            <person name="Miyazaki R."/>
            <person name="Engel P."/>
        </authorList>
    </citation>
    <scope>NUCLEOTIDE SEQUENCE [LARGE SCALE GENOMIC DNA]</scope>
    <source>
        <strain evidence="2 3">ESL0416</strain>
    </source>
</reference>
<organism evidence="2 3">
    <name type="scientific">Lactobacillus panisapium</name>
    <dbReference type="NCBI Taxonomy" id="2012495"/>
    <lineage>
        <taxon>Bacteria</taxon>
        <taxon>Bacillati</taxon>
        <taxon>Bacillota</taxon>
        <taxon>Bacilli</taxon>
        <taxon>Lactobacillales</taxon>
        <taxon>Lactobacillaceae</taxon>
        <taxon>Lactobacillus</taxon>
    </lineage>
</organism>
<name>A0ABX8WAK5_9LACO</name>
<evidence type="ECO:0000313" key="2">
    <source>
        <dbReference type="EMBL" id="QYN52186.1"/>
    </source>
</evidence>
<evidence type="ECO:0000313" key="3">
    <source>
        <dbReference type="Proteomes" id="UP000826550"/>
    </source>
</evidence>
<dbReference type="InterPro" id="IPR001602">
    <property type="entry name" value="UPF0047_YjbQ-like"/>
</dbReference>
<dbReference type="InterPro" id="IPR035917">
    <property type="entry name" value="YjbQ-like_sf"/>
</dbReference>
<evidence type="ECO:0000256" key="1">
    <source>
        <dbReference type="ARBA" id="ARBA00005534"/>
    </source>
</evidence>
<dbReference type="Gene3D" id="2.60.120.460">
    <property type="entry name" value="YjbQ-like"/>
    <property type="match status" value="1"/>
</dbReference>
<dbReference type="PANTHER" id="PTHR30615">
    <property type="entry name" value="UNCHARACTERIZED PROTEIN YJBQ-RELATED"/>
    <property type="match status" value="1"/>
</dbReference>
<dbReference type="Pfam" id="PF01894">
    <property type="entry name" value="YjbQ"/>
    <property type="match status" value="1"/>
</dbReference>
<dbReference type="SUPFAM" id="SSF111038">
    <property type="entry name" value="YjbQ-like"/>
    <property type="match status" value="1"/>
</dbReference>
<dbReference type="PANTHER" id="PTHR30615:SF8">
    <property type="entry name" value="UPF0047 PROTEIN C4A8.02C"/>
    <property type="match status" value="1"/>
</dbReference>
<proteinExistence type="inferred from homology"/>
<protein>
    <submittedName>
        <fullName evidence="2">YjbQ family protein</fullName>
    </submittedName>
</protein>
<sequence>MTFYYQEIQLETVSGRPSYHMITDEVKQIVANSQVQNGLCLVQTVHTTCSIYFDEYMHDRNYYDDDFLQVDLNHVLEKIVPRQTTENYPYLSPGPKHIAYGMKKTDPNYPAVKWTMLNTDGHLRADLLGSSICLGVRQNELLLGAVGQIFFVDFDQTRERQRKIEVIVLGEQNE</sequence>